<dbReference type="RefSeq" id="XP_016213770.1">
    <property type="nucleotide sequence ID" value="XM_016358152.1"/>
</dbReference>
<dbReference type="InterPro" id="IPR029058">
    <property type="entry name" value="AB_hydrolase_fold"/>
</dbReference>
<dbReference type="GeneID" id="27312717"/>
<organism evidence="2 3">
    <name type="scientific">Verruconis gallopava</name>
    <dbReference type="NCBI Taxonomy" id="253628"/>
    <lineage>
        <taxon>Eukaryota</taxon>
        <taxon>Fungi</taxon>
        <taxon>Dikarya</taxon>
        <taxon>Ascomycota</taxon>
        <taxon>Pezizomycotina</taxon>
        <taxon>Dothideomycetes</taxon>
        <taxon>Pleosporomycetidae</taxon>
        <taxon>Venturiales</taxon>
        <taxon>Sympoventuriaceae</taxon>
        <taxon>Verruconis</taxon>
    </lineage>
</organism>
<dbReference type="PANTHER" id="PTHR43798">
    <property type="entry name" value="MONOACYLGLYCEROL LIPASE"/>
    <property type="match status" value="1"/>
</dbReference>
<name>A0A0D1XMU6_9PEZI</name>
<dbReference type="PANTHER" id="PTHR43798:SF33">
    <property type="entry name" value="HYDROLASE, PUTATIVE (AFU_ORTHOLOGUE AFUA_2G14860)-RELATED"/>
    <property type="match status" value="1"/>
</dbReference>
<dbReference type="InterPro" id="IPR050266">
    <property type="entry name" value="AB_hydrolase_sf"/>
</dbReference>
<dbReference type="InterPro" id="IPR000073">
    <property type="entry name" value="AB_hydrolase_1"/>
</dbReference>
<protein>
    <recommendedName>
        <fullName evidence="1">AB hydrolase-1 domain-containing protein</fullName>
    </recommendedName>
</protein>
<feature type="domain" description="AB hydrolase-1" evidence="1">
    <location>
        <begin position="35"/>
        <end position="287"/>
    </location>
</feature>
<reference evidence="2 3" key="1">
    <citation type="submission" date="2015-01" db="EMBL/GenBank/DDBJ databases">
        <title>The Genome Sequence of Ochroconis gallopava CBS43764.</title>
        <authorList>
            <consortium name="The Broad Institute Genomics Platform"/>
            <person name="Cuomo C."/>
            <person name="de Hoog S."/>
            <person name="Gorbushina A."/>
            <person name="Stielow B."/>
            <person name="Teixiera M."/>
            <person name="Abouelleil A."/>
            <person name="Chapman S.B."/>
            <person name="Priest M."/>
            <person name="Young S.K."/>
            <person name="Wortman J."/>
            <person name="Nusbaum C."/>
            <person name="Birren B."/>
        </authorList>
    </citation>
    <scope>NUCLEOTIDE SEQUENCE [LARGE SCALE GENOMIC DNA]</scope>
    <source>
        <strain evidence="2 3">CBS 43764</strain>
    </source>
</reference>
<dbReference type="HOGENOM" id="CLU_020336_50_2_1"/>
<dbReference type="Pfam" id="PF12697">
    <property type="entry name" value="Abhydrolase_6"/>
    <property type="match status" value="1"/>
</dbReference>
<keyword evidence="3" id="KW-1185">Reference proteome</keyword>
<dbReference type="SUPFAM" id="SSF53474">
    <property type="entry name" value="alpha/beta-Hydrolases"/>
    <property type="match status" value="1"/>
</dbReference>
<gene>
    <name evidence="2" type="ORF">PV09_04744</name>
</gene>
<evidence type="ECO:0000259" key="1">
    <source>
        <dbReference type="Pfam" id="PF12697"/>
    </source>
</evidence>
<proteinExistence type="predicted"/>
<dbReference type="OrthoDB" id="8119704at2759"/>
<dbReference type="Gene3D" id="3.40.50.1820">
    <property type="entry name" value="alpha/beta hydrolase"/>
    <property type="match status" value="1"/>
</dbReference>
<dbReference type="AlphaFoldDB" id="A0A0D1XMU6"/>
<dbReference type="VEuPathDB" id="FungiDB:PV09_04744"/>
<dbReference type="EMBL" id="KN847542">
    <property type="protein sequence ID" value="KIW03901.1"/>
    <property type="molecule type" value="Genomic_DNA"/>
</dbReference>
<dbReference type="STRING" id="253628.A0A0D1XMU6"/>
<evidence type="ECO:0000313" key="3">
    <source>
        <dbReference type="Proteomes" id="UP000053259"/>
    </source>
</evidence>
<accession>A0A0D1XMU6</accession>
<dbReference type="InParanoid" id="A0A0D1XMU6"/>
<sequence>MEGPKQTFHKVNTNHAVINVRDSIPPVDNPATPLILLLHGNSFCLKIWKHIFSSDLARTHRIVAIDYPGHGDSSDAYDARRSYNQAAYADAALQVLKQLAAPKNIIVVGWSLGGHVAIEIVLRCSRVKGIVITGTPPVDVEEEVDRAFNLGPTGWRDAAPARNILTEAEMDTFAHHCADPPYEDWMLDCVKRTDGRAREYMFQAFADGNRDAEDLEFQAFSSTLPGGKWGQKKCVETSEVPVAVINGDDPFLKMDWFDQIKWKNLWGGKCIKMDGCLHAPFWGKPQEYQRFLEAFVRDVS</sequence>
<dbReference type="GO" id="GO:0016020">
    <property type="term" value="C:membrane"/>
    <property type="evidence" value="ECO:0007669"/>
    <property type="project" value="TreeGrafter"/>
</dbReference>
<evidence type="ECO:0000313" key="2">
    <source>
        <dbReference type="EMBL" id="KIW03901.1"/>
    </source>
</evidence>
<dbReference type="Proteomes" id="UP000053259">
    <property type="component" value="Unassembled WGS sequence"/>
</dbReference>